<protein>
    <submittedName>
        <fullName evidence="2">Threonine/homoserine/homoserine lactone efflux protein</fullName>
    </submittedName>
</protein>
<evidence type="ECO:0000313" key="3">
    <source>
        <dbReference type="Proteomes" id="UP000572635"/>
    </source>
</evidence>
<feature type="transmembrane region" description="Helical" evidence="1">
    <location>
        <begin position="35"/>
        <end position="56"/>
    </location>
</feature>
<sequence length="64" mass="6741">MACCNPVCGVIAIVYAVNMSITPDEAVRQRLRRSAWNTMGIGVVTGFLLITLALGVSSSLETGL</sequence>
<name>A0A7W8VFK7_9ACTN</name>
<dbReference type="AlphaFoldDB" id="A0A7W8VFK7"/>
<reference evidence="2 3" key="1">
    <citation type="submission" date="2020-08" db="EMBL/GenBank/DDBJ databases">
        <title>Sequencing the genomes of 1000 actinobacteria strains.</title>
        <authorList>
            <person name="Klenk H.-P."/>
        </authorList>
    </citation>
    <scope>NUCLEOTIDE SEQUENCE [LARGE SCALE GENOMIC DNA]</scope>
    <source>
        <strain evidence="2 3">DSM 44551</strain>
    </source>
</reference>
<keyword evidence="1" id="KW-0812">Transmembrane</keyword>
<keyword evidence="1" id="KW-1133">Transmembrane helix</keyword>
<proteinExistence type="predicted"/>
<keyword evidence="1" id="KW-0472">Membrane</keyword>
<evidence type="ECO:0000256" key="1">
    <source>
        <dbReference type="SAM" id="Phobius"/>
    </source>
</evidence>
<keyword evidence="3" id="KW-1185">Reference proteome</keyword>
<gene>
    <name evidence="2" type="ORF">HDA36_004312</name>
</gene>
<comment type="caution">
    <text evidence="2">The sequence shown here is derived from an EMBL/GenBank/DDBJ whole genome shotgun (WGS) entry which is preliminary data.</text>
</comment>
<dbReference type="EMBL" id="JACHDB010000001">
    <property type="protein sequence ID" value="MBB5434228.1"/>
    <property type="molecule type" value="Genomic_DNA"/>
</dbReference>
<dbReference type="RefSeq" id="WP_184394686.1">
    <property type="nucleotide sequence ID" value="NZ_BAAAJD010000021.1"/>
</dbReference>
<evidence type="ECO:0000313" key="2">
    <source>
        <dbReference type="EMBL" id="MBB5434228.1"/>
    </source>
</evidence>
<accession>A0A7W8VFK7</accession>
<organism evidence="2 3">
    <name type="scientific">Nocardiopsis composta</name>
    <dbReference type="NCBI Taxonomy" id="157465"/>
    <lineage>
        <taxon>Bacteria</taxon>
        <taxon>Bacillati</taxon>
        <taxon>Actinomycetota</taxon>
        <taxon>Actinomycetes</taxon>
        <taxon>Streptosporangiales</taxon>
        <taxon>Nocardiopsidaceae</taxon>
        <taxon>Nocardiopsis</taxon>
    </lineage>
</organism>
<dbReference type="Proteomes" id="UP000572635">
    <property type="component" value="Unassembled WGS sequence"/>
</dbReference>